<name>A0A7C3Z3F7_9BACT</name>
<feature type="transmembrane region" description="Helical" evidence="2">
    <location>
        <begin position="60"/>
        <end position="79"/>
    </location>
</feature>
<sequence>MNRETLKVVTAALMCLCLMALVSLGFLREYILAPGTEAWVQDGNHVDLAWLGLNHQHWRVVFISVAGLFLGLVAVHLVLHRQMLAALYNKWLAQPWARWLAAPAFGLLAVLLLTLPVLITPARQKSALGPTGIGTGTDSPPTGLLPDSGPRETILKGAHGPTGQAAKSRHPSVSRKKIAPVSVRSGRTARSWHNHRRKARFQAAGSRPRYRIRPYYAAACRFR</sequence>
<feature type="transmembrane region" description="Helical" evidence="2">
    <location>
        <begin position="99"/>
        <end position="119"/>
    </location>
</feature>
<dbReference type="EMBL" id="DTMF01000217">
    <property type="protein sequence ID" value="HGF34508.1"/>
    <property type="molecule type" value="Genomic_DNA"/>
</dbReference>
<organism evidence="3">
    <name type="scientific">Desulfobacca acetoxidans</name>
    <dbReference type="NCBI Taxonomy" id="60893"/>
    <lineage>
        <taxon>Bacteria</taxon>
        <taxon>Pseudomonadati</taxon>
        <taxon>Thermodesulfobacteriota</taxon>
        <taxon>Desulfobaccia</taxon>
        <taxon>Desulfobaccales</taxon>
        <taxon>Desulfobaccaceae</taxon>
        <taxon>Desulfobacca</taxon>
    </lineage>
</organism>
<feature type="compositionally biased region" description="Basic residues" evidence="1">
    <location>
        <begin position="167"/>
        <end position="178"/>
    </location>
</feature>
<accession>A0A7C3Z3F7</accession>
<protein>
    <recommendedName>
        <fullName evidence="4">DUF4405 domain-containing protein</fullName>
    </recommendedName>
</protein>
<evidence type="ECO:0000256" key="2">
    <source>
        <dbReference type="SAM" id="Phobius"/>
    </source>
</evidence>
<evidence type="ECO:0008006" key="4">
    <source>
        <dbReference type="Google" id="ProtNLM"/>
    </source>
</evidence>
<gene>
    <name evidence="3" type="ORF">ENW96_09015</name>
</gene>
<dbReference type="AlphaFoldDB" id="A0A7C3Z3F7"/>
<reference evidence="3" key="1">
    <citation type="journal article" date="2020" name="mSystems">
        <title>Genome- and Community-Level Interaction Insights into Carbon Utilization and Element Cycling Functions of Hydrothermarchaeota in Hydrothermal Sediment.</title>
        <authorList>
            <person name="Zhou Z."/>
            <person name="Liu Y."/>
            <person name="Xu W."/>
            <person name="Pan J."/>
            <person name="Luo Z.H."/>
            <person name="Li M."/>
        </authorList>
    </citation>
    <scope>NUCLEOTIDE SEQUENCE [LARGE SCALE GENOMIC DNA]</scope>
    <source>
        <strain evidence="3">SpSt-897</strain>
    </source>
</reference>
<keyword evidence="2" id="KW-1133">Transmembrane helix</keyword>
<evidence type="ECO:0000313" key="3">
    <source>
        <dbReference type="EMBL" id="HGF34508.1"/>
    </source>
</evidence>
<proteinExistence type="predicted"/>
<feature type="transmembrane region" description="Helical" evidence="2">
    <location>
        <begin position="6"/>
        <end position="27"/>
    </location>
</feature>
<keyword evidence="2" id="KW-0472">Membrane</keyword>
<comment type="caution">
    <text evidence="3">The sequence shown here is derived from an EMBL/GenBank/DDBJ whole genome shotgun (WGS) entry which is preliminary data.</text>
</comment>
<evidence type="ECO:0000256" key="1">
    <source>
        <dbReference type="SAM" id="MobiDB-lite"/>
    </source>
</evidence>
<keyword evidence="2" id="KW-0812">Transmembrane</keyword>
<feature type="region of interest" description="Disordered" evidence="1">
    <location>
        <begin position="129"/>
        <end position="192"/>
    </location>
</feature>